<sequence length="54" mass="5951">MAHIGQESALGAVGSISFFFRFLQCQFQIFLLSNILGYTCNAYTPAGMVFDNIP</sequence>
<accession>A0A645FX20</accession>
<dbReference type="EMBL" id="VSSQ01063425">
    <property type="protein sequence ID" value="MPN16464.1"/>
    <property type="molecule type" value="Genomic_DNA"/>
</dbReference>
<dbReference type="AlphaFoldDB" id="A0A645FX20"/>
<protein>
    <submittedName>
        <fullName evidence="1">Uncharacterized protein</fullName>
    </submittedName>
</protein>
<name>A0A645FX20_9ZZZZ</name>
<proteinExistence type="predicted"/>
<organism evidence="1">
    <name type="scientific">bioreactor metagenome</name>
    <dbReference type="NCBI Taxonomy" id="1076179"/>
    <lineage>
        <taxon>unclassified sequences</taxon>
        <taxon>metagenomes</taxon>
        <taxon>ecological metagenomes</taxon>
    </lineage>
</organism>
<reference evidence="1" key="1">
    <citation type="submission" date="2019-08" db="EMBL/GenBank/DDBJ databases">
        <authorList>
            <person name="Kucharzyk K."/>
            <person name="Murdoch R.W."/>
            <person name="Higgins S."/>
            <person name="Loffler F."/>
        </authorList>
    </citation>
    <scope>NUCLEOTIDE SEQUENCE</scope>
</reference>
<evidence type="ECO:0000313" key="1">
    <source>
        <dbReference type="EMBL" id="MPN16464.1"/>
    </source>
</evidence>
<comment type="caution">
    <text evidence="1">The sequence shown here is derived from an EMBL/GenBank/DDBJ whole genome shotgun (WGS) entry which is preliminary data.</text>
</comment>
<gene>
    <name evidence="1" type="ORF">SDC9_163808</name>
</gene>